<evidence type="ECO:0000313" key="4">
    <source>
        <dbReference type="Proteomes" id="UP000078003"/>
    </source>
</evidence>
<organism evidence="3 4">
    <name type="scientific">Eikenella corrodens</name>
    <dbReference type="NCBI Taxonomy" id="539"/>
    <lineage>
        <taxon>Bacteria</taxon>
        <taxon>Pseudomonadati</taxon>
        <taxon>Pseudomonadota</taxon>
        <taxon>Betaproteobacteria</taxon>
        <taxon>Neisseriales</taxon>
        <taxon>Neisseriaceae</taxon>
        <taxon>Eikenella</taxon>
    </lineage>
</organism>
<dbReference type="GO" id="GO:0016491">
    <property type="term" value="F:oxidoreductase activity"/>
    <property type="evidence" value="ECO:0007669"/>
    <property type="project" value="UniProtKB-KW"/>
</dbReference>
<dbReference type="InterPro" id="IPR043144">
    <property type="entry name" value="Mal/L-sulf/L-lact_DH-like_ah"/>
</dbReference>
<dbReference type="SUPFAM" id="SSF89733">
    <property type="entry name" value="L-sulfolactate dehydrogenase-like"/>
    <property type="match status" value="1"/>
</dbReference>
<dbReference type="Proteomes" id="UP000078003">
    <property type="component" value="Unassembled WGS sequence"/>
</dbReference>
<dbReference type="InterPro" id="IPR043143">
    <property type="entry name" value="Mal/L-sulf/L-lact_DH-like_NADP"/>
</dbReference>
<dbReference type="Gene3D" id="1.10.1530.10">
    <property type="match status" value="1"/>
</dbReference>
<comment type="similarity">
    <text evidence="1">Belongs to the LDH2/MDH2 oxidoreductase family.</text>
</comment>
<reference evidence="4" key="1">
    <citation type="submission" date="2016-05" db="EMBL/GenBank/DDBJ databases">
        <title>Draft genome of Corynebacterium afermentans subsp. afermentans LCDC 88199T.</title>
        <authorList>
            <person name="Bernier A.-M."/>
            <person name="Bernard K."/>
        </authorList>
    </citation>
    <scope>NUCLEOTIDE SEQUENCE [LARGE SCALE GENOMIC DNA]</scope>
    <source>
        <strain evidence="4">NML01-0328</strain>
    </source>
</reference>
<dbReference type="EMBL" id="LXSF01000002">
    <property type="protein sequence ID" value="OAM17442.1"/>
    <property type="molecule type" value="Genomic_DNA"/>
</dbReference>
<accession>A0A1A9RHJ3</accession>
<keyword evidence="2" id="KW-0560">Oxidoreductase</keyword>
<comment type="caution">
    <text evidence="3">The sequence shown here is derived from an EMBL/GenBank/DDBJ whole genome shotgun (WGS) entry which is preliminary data.</text>
</comment>
<sequence>MQTIKKIDAAALRAFTEAAFKAYGFVPEEAAQITDVLMAADLCGVDTHGSQRLEMYRQHINGGFVRIGAKPETVFETPVSAVVDGHAAMGQLVSRYAMQIAIDKAKQSGIGMVSVRNSNHYGIAAYYSSMAASQGLVGISMTNSFPIVVPTYGRTPMMGTNPIAVAIPASPTDFSLDAATSVVAFGKPEVYLKKGLTAPLGWAINSQGVDETDPQIIVECVRQGLGGGMYPLGGSSELFGSHKGYGYAVLVEFFSACLSQGTTSNHTMKNGHAGICHHFAAFNPEIFGDAQAIRSHFSAYLQELRESAKAAGQERIYIHGEKEAECCRERKQSGIPILPKTLDEMRRLAEELGLPFEW</sequence>
<dbReference type="Pfam" id="PF02615">
    <property type="entry name" value="Ldh_2"/>
    <property type="match status" value="1"/>
</dbReference>
<proteinExistence type="inferred from homology"/>
<name>A0A1A9RHJ3_EIKCO</name>
<protein>
    <submittedName>
        <fullName evidence="3">Malate dehydrogenase</fullName>
    </submittedName>
</protein>
<dbReference type="InterPro" id="IPR036111">
    <property type="entry name" value="Mal/L-sulfo/L-lacto_DH-like_sf"/>
</dbReference>
<dbReference type="PANTHER" id="PTHR11091:SF0">
    <property type="entry name" value="MALATE DEHYDROGENASE"/>
    <property type="match status" value="1"/>
</dbReference>
<dbReference type="InterPro" id="IPR003767">
    <property type="entry name" value="Malate/L-lactate_DH-like"/>
</dbReference>
<evidence type="ECO:0000256" key="1">
    <source>
        <dbReference type="ARBA" id="ARBA00006056"/>
    </source>
</evidence>
<dbReference type="AlphaFoldDB" id="A0A1A9RHJ3"/>
<dbReference type="Gene3D" id="3.30.1370.60">
    <property type="entry name" value="Hypothetical oxidoreductase yiak, domain 2"/>
    <property type="match status" value="1"/>
</dbReference>
<dbReference type="RefSeq" id="WP_064083712.1">
    <property type="nucleotide sequence ID" value="NZ_LXSF01000002.1"/>
</dbReference>
<gene>
    <name evidence="3" type="ORF">A7P85_03610</name>
</gene>
<dbReference type="PANTHER" id="PTHR11091">
    <property type="entry name" value="OXIDOREDUCTASE-RELATED"/>
    <property type="match status" value="1"/>
</dbReference>
<evidence type="ECO:0000256" key="2">
    <source>
        <dbReference type="ARBA" id="ARBA00023002"/>
    </source>
</evidence>
<evidence type="ECO:0000313" key="3">
    <source>
        <dbReference type="EMBL" id="OAM17442.1"/>
    </source>
</evidence>